<dbReference type="GO" id="GO:0051287">
    <property type="term" value="F:NAD binding"/>
    <property type="evidence" value="ECO:0007669"/>
    <property type="project" value="InterPro"/>
</dbReference>
<dbReference type="Pfam" id="PF12710">
    <property type="entry name" value="HAD"/>
    <property type="match status" value="1"/>
</dbReference>
<name>A0A1F5ZRR6_9BACT</name>
<dbReference type="FunFam" id="3.40.50.720:FF:000041">
    <property type="entry name" value="D-3-phosphoglycerate dehydrogenase"/>
    <property type="match status" value="1"/>
</dbReference>
<dbReference type="NCBIfam" id="TIGR01488">
    <property type="entry name" value="HAD-SF-IB"/>
    <property type="match status" value="1"/>
</dbReference>
<dbReference type="Proteomes" id="UP000177383">
    <property type="component" value="Unassembled WGS sequence"/>
</dbReference>
<dbReference type="Pfam" id="PF22629">
    <property type="entry name" value="ACT_AHAS_ss"/>
    <property type="match status" value="1"/>
</dbReference>
<reference evidence="13 14" key="1">
    <citation type="journal article" date="2016" name="Nat. Commun.">
        <title>Thousands of microbial genomes shed light on interconnected biogeochemical processes in an aquifer system.</title>
        <authorList>
            <person name="Anantharaman K."/>
            <person name="Brown C.T."/>
            <person name="Hug L.A."/>
            <person name="Sharon I."/>
            <person name="Castelle C.J."/>
            <person name="Probst A.J."/>
            <person name="Thomas B.C."/>
            <person name="Singh A."/>
            <person name="Wilkins M.J."/>
            <person name="Karaoz U."/>
            <person name="Brodie E.L."/>
            <person name="Williams K.H."/>
            <person name="Hubbard S.S."/>
            <person name="Banfield J.F."/>
        </authorList>
    </citation>
    <scope>NUCLEOTIDE SEQUENCE [LARGE SCALE GENOMIC DNA]</scope>
</reference>
<dbReference type="InterPro" id="IPR045865">
    <property type="entry name" value="ACT-like_dom_sf"/>
</dbReference>
<dbReference type="PROSITE" id="PS51671">
    <property type="entry name" value="ACT"/>
    <property type="match status" value="1"/>
</dbReference>
<comment type="catalytic activity">
    <reaction evidence="10">
        <text>(R)-2-hydroxyglutarate + NAD(+) = 2-oxoglutarate + NADH + H(+)</text>
        <dbReference type="Rhea" id="RHEA:49612"/>
        <dbReference type="ChEBI" id="CHEBI:15378"/>
        <dbReference type="ChEBI" id="CHEBI:15801"/>
        <dbReference type="ChEBI" id="CHEBI:16810"/>
        <dbReference type="ChEBI" id="CHEBI:57540"/>
        <dbReference type="ChEBI" id="CHEBI:57945"/>
        <dbReference type="EC" id="1.1.1.399"/>
    </reaction>
</comment>
<dbReference type="InterPro" id="IPR054480">
    <property type="entry name" value="AHAS_small-like_ACT"/>
</dbReference>
<evidence type="ECO:0000256" key="5">
    <source>
        <dbReference type="ARBA" id="ARBA00013143"/>
    </source>
</evidence>
<dbReference type="InterPro" id="IPR002912">
    <property type="entry name" value="ACT_dom"/>
</dbReference>
<evidence type="ECO:0000256" key="8">
    <source>
        <dbReference type="ARBA" id="ARBA00023027"/>
    </source>
</evidence>
<comment type="pathway">
    <text evidence="2">Amino-acid biosynthesis; L-serine biosynthesis; L-serine from 3-phospho-D-glycerate: step 1/3.</text>
</comment>
<evidence type="ECO:0000256" key="6">
    <source>
        <dbReference type="ARBA" id="ARBA00021582"/>
    </source>
</evidence>
<dbReference type="InterPro" id="IPR023214">
    <property type="entry name" value="HAD_sf"/>
</dbReference>
<keyword evidence="8" id="KW-0520">NAD</keyword>
<comment type="similarity">
    <text evidence="3">Belongs to the D-isomer specific 2-hydroxyacid dehydrogenase family.</text>
</comment>
<dbReference type="Pfam" id="PF02826">
    <property type="entry name" value="2-Hacid_dh_C"/>
    <property type="match status" value="1"/>
</dbReference>
<dbReference type="InterPro" id="IPR006140">
    <property type="entry name" value="D-isomer_DH_NAD-bd"/>
</dbReference>
<dbReference type="AlphaFoldDB" id="A0A1F5ZRR6"/>
<dbReference type="PROSITE" id="PS00065">
    <property type="entry name" value="D_2_HYDROXYACID_DH_1"/>
    <property type="match status" value="1"/>
</dbReference>
<dbReference type="STRING" id="1798375.A2773_04910"/>
<dbReference type="EC" id="1.1.1.399" evidence="4"/>
<dbReference type="InterPro" id="IPR036412">
    <property type="entry name" value="HAD-like_sf"/>
</dbReference>
<dbReference type="SUPFAM" id="SSF52283">
    <property type="entry name" value="Formate/glycerate dehydrogenase catalytic domain-like"/>
    <property type="match status" value="1"/>
</dbReference>
<gene>
    <name evidence="13" type="ORF">A2773_04910</name>
</gene>
<evidence type="ECO:0000256" key="3">
    <source>
        <dbReference type="ARBA" id="ARBA00005854"/>
    </source>
</evidence>
<dbReference type="Gene3D" id="3.30.70.260">
    <property type="match status" value="1"/>
</dbReference>
<sequence>MQKLNFIIDFDSTFVEVESLETLAEIALSGKNNKNKILDRMRKITKGGMEGKIPFEKSLSSRIKLLQASKKDITQTIYFLKKRITPSIRRNREFFKRYKDQIYIISGGFKDYIEPVFSPYGIKSDHILANTFTFNSKDQIIGYDAKNDLSKSGGKVQKIKSLKLDGKVYVIGDGYTDYEIKKAGLADKFFVFVENIKRDIVTEQADYILPNFDEFLYIMDMPRAYSYPKNRIKVLLLENIHKNAYEAFNKEGYQVKSIPQSYEEQDLIEHLKEIHIVGIGSRTQITPNVLENTPRLLSVARFGIGTNNIDLRACAKKGVIVFNAPFSNTRSVVELVLGEIIMLYRRVYEKSEKLHKGVWDKSAKDCHEVRGKKLGILGYGNIGSQISVLAEMLGMEVYYYDILERLPLGKAKSCRSIKELLQIVDVVTLHMDGRKENAHLIGEEEFKVMKNGVIFINTARGHIVDVNALVKNIKSGKIIGAGLDVFPKEPKSNAEPFTSILQGMPNVILTPHIGGRSEEAQAHMGQFVPERVISFINTGNSTLSLNFPNLQLPELKDAHRLIHVHQNVPGVMAKINSLLANHKINIEGQYLKTNEDIGYVITDVNKTYDKDVIEKLKMMKETIKLRLLY</sequence>
<evidence type="ECO:0000256" key="9">
    <source>
        <dbReference type="ARBA" id="ARBA00030455"/>
    </source>
</evidence>
<dbReference type="Pfam" id="PF00389">
    <property type="entry name" value="2-Hacid_dh"/>
    <property type="match status" value="1"/>
</dbReference>
<evidence type="ECO:0000256" key="2">
    <source>
        <dbReference type="ARBA" id="ARBA00005216"/>
    </source>
</evidence>
<comment type="function">
    <text evidence="1">Catalyzes the reversible oxidation of 3-phospho-D-glycerate to 3-phosphonooxypyruvate, the first step of the phosphorylated L-serine biosynthesis pathway. Also catalyzes the reversible oxidation of 2-hydroxyglutarate to 2-oxoglutarate.</text>
</comment>
<evidence type="ECO:0000256" key="7">
    <source>
        <dbReference type="ARBA" id="ARBA00023002"/>
    </source>
</evidence>
<dbReference type="InterPro" id="IPR036291">
    <property type="entry name" value="NAD(P)-bd_dom_sf"/>
</dbReference>
<dbReference type="InterPro" id="IPR029753">
    <property type="entry name" value="D-isomer_DH_CS"/>
</dbReference>
<dbReference type="Gene3D" id="1.10.150.210">
    <property type="entry name" value="Phosphoserine phosphatase, domain 2"/>
    <property type="match status" value="1"/>
</dbReference>
<dbReference type="EC" id="1.1.1.95" evidence="5"/>
<dbReference type="SUPFAM" id="SSF55021">
    <property type="entry name" value="ACT-like"/>
    <property type="match status" value="1"/>
</dbReference>
<dbReference type="SUPFAM" id="SSF51735">
    <property type="entry name" value="NAD(P)-binding Rossmann-fold domains"/>
    <property type="match status" value="1"/>
</dbReference>
<dbReference type="CDD" id="cd12176">
    <property type="entry name" value="PGDH_3"/>
    <property type="match status" value="1"/>
</dbReference>
<dbReference type="SUPFAM" id="SSF56784">
    <property type="entry name" value="HAD-like"/>
    <property type="match status" value="1"/>
</dbReference>
<evidence type="ECO:0000259" key="12">
    <source>
        <dbReference type="PROSITE" id="PS51671"/>
    </source>
</evidence>
<dbReference type="CDD" id="cd04901">
    <property type="entry name" value="ACT_3PGDH"/>
    <property type="match status" value="1"/>
</dbReference>
<dbReference type="Gene3D" id="3.40.50.1000">
    <property type="entry name" value="HAD superfamily/HAD-like"/>
    <property type="match status" value="1"/>
</dbReference>
<feature type="domain" description="ACT" evidence="12">
    <location>
        <begin position="560"/>
        <end position="629"/>
    </location>
</feature>
<dbReference type="GO" id="GO:0004617">
    <property type="term" value="F:phosphoglycerate dehydrogenase activity"/>
    <property type="evidence" value="ECO:0007669"/>
    <property type="project" value="UniProtKB-EC"/>
</dbReference>
<dbReference type="GO" id="GO:0006564">
    <property type="term" value="P:L-serine biosynthetic process"/>
    <property type="evidence" value="ECO:0007669"/>
    <property type="project" value="UniProtKB-ARBA"/>
</dbReference>
<evidence type="ECO:0000256" key="1">
    <source>
        <dbReference type="ARBA" id="ARBA00003800"/>
    </source>
</evidence>
<dbReference type="InterPro" id="IPR029752">
    <property type="entry name" value="D-isomer_DH_CS1"/>
</dbReference>
<proteinExistence type="inferred from homology"/>
<dbReference type="EMBL" id="MFJE01000005">
    <property type="protein sequence ID" value="OGG15196.1"/>
    <property type="molecule type" value="Genomic_DNA"/>
</dbReference>
<dbReference type="InterPro" id="IPR006139">
    <property type="entry name" value="D-isomer_2_OHA_DH_cat_dom"/>
</dbReference>
<dbReference type="PROSITE" id="PS00671">
    <property type="entry name" value="D_2_HYDROXYACID_DH_3"/>
    <property type="match status" value="1"/>
</dbReference>
<evidence type="ECO:0000313" key="14">
    <source>
        <dbReference type="Proteomes" id="UP000177383"/>
    </source>
</evidence>
<protein>
    <recommendedName>
        <fullName evidence="6">D-3-phosphoglycerate dehydrogenase</fullName>
        <ecNumber evidence="4">1.1.1.399</ecNumber>
        <ecNumber evidence="5">1.1.1.95</ecNumber>
    </recommendedName>
    <alternativeName>
        <fullName evidence="9">2-oxoglutarate reductase</fullName>
    </alternativeName>
</protein>
<comment type="catalytic activity">
    <reaction evidence="11">
        <text>(2R)-3-phosphoglycerate + NAD(+) = 3-phosphooxypyruvate + NADH + H(+)</text>
        <dbReference type="Rhea" id="RHEA:12641"/>
        <dbReference type="ChEBI" id="CHEBI:15378"/>
        <dbReference type="ChEBI" id="CHEBI:18110"/>
        <dbReference type="ChEBI" id="CHEBI:57540"/>
        <dbReference type="ChEBI" id="CHEBI:57945"/>
        <dbReference type="ChEBI" id="CHEBI:58272"/>
        <dbReference type="EC" id="1.1.1.95"/>
    </reaction>
</comment>
<dbReference type="Gene3D" id="3.40.50.720">
    <property type="entry name" value="NAD(P)-binding Rossmann-like Domain"/>
    <property type="match status" value="2"/>
</dbReference>
<organism evidence="13 14">
    <name type="scientific">Candidatus Gottesmanbacteria bacterium RIFCSPHIGHO2_01_FULL_39_10</name>
    <dbReference type="NCBI Taxonomy" id="1798375"/>
    <lineage>
        <taxon>Bacteria</taxon>
        <taxon>Candidatus Gottesmaniibacteriota</taxon>
    </lineage>
</organism>
<evidence type="ECO:0000256" key="10">
    <source>
        <dbReference type="ARBA" id="ARBA00048126"/>
    </source>
</evidence>
<evidence type="ECO:0000256" key="11">
    <source>
        <dbReference type="ARBA" id="ARBA00048731"/>
    </source>
</evidence>
<keyword evidence="7" id="KW-0560">Oxidoreductase</keyword>
<comment type="caution">
    <text evidence="13">The sequence shown here is derived from an EMBL/GenBank/DDBJ whole genome shotgun (WGS) entry which is preliminary data.</text>
</comment>
<evidence type="ECO:0000256" key="4">
    <source>
        <dbReference type="ARBA" id="ARBA00013001"/>
    </source>
</evidence>
<dbReference type="NCBIfam" id="NF008759">
    <property type="entry name" value="PRK11790.1"/>
    <property type="match status" value="1"/>
</dbReference>
<accession>A0A1F5ZRR6</accession>
<evidence type="ECO:0000313" key="13">
    <source>
        <dbReference type="EMBL" id="OGG15196.1"/>
    </source>
</evidence>
<dbReference type="PANTHER" id="PTHR43761">
    <property type="entry name" value="D-ISOMER SPECIFIC 2-HYDROXYACID DEHYDROGENASE FAMILY PROTEIN (AFU_ORTHOLOGUE AFUA_1G13630)"/>
    <property type="match status" value="1"/>
</dbReference>
<dbReference type="GO" id="GO:0047545">
    <property type="term" value="F:(S)-2-hydroxyglutarate dehydrogenase activity"/>
    <property type="evidence" value="ECO:0007669"/>
    <property type="project" value="UniProtKB-ARBA"/>
</dbReference>
<dbReference type="UniPathway" id="UPA00135">
    <property type="reaction ID" value="UER00196"/>
</dbReference>
<dbReference type="PANTHER" id="PTHR43761:SF1">
    <property type="entry name" value="D-ISOMER SPECIFIC 2-HYDROXYACID DEHYDROGENASE CATALYTIC DOMAIN-CONTAINING PROTEIN-RELATED"/>
    <property type="match status" value="1"/>
</dbReference>
<dbReference type="InterPro" id="IPR050418">
    <property type="entry name" value="D-iso_2-hydroxyacid_DH_PdxB"/>
</dbReference>